<reference evidence="1" key="1">
    <citation type="submission" date="2023-11" db="EMBL/GenBank/DDBJ databases">
        <authorList>
            <person name="Poullet M."/>
        </authorList>
    </citation>
    <scope>NUCLEOTIDE SEQUENCE</scope>
    <source>
        <strain evidence="1">E1834</strain>
    </source>
</reference>
<dbReference type="EMBL" id="CAVMJV010000017">
    <property type="protein sequence ID" value="CAK5059258.1"/>
    <property type="molecule type" value="Genomic_DNA"/>
</dbReference>
<name>A0ACB0YRR2_MELEN</name>
<dbReference type="Proteomes" id="UP001497535">
    <property type="component" value="Unassembled WGS sequence"/>
</dbReference>
<keyword evidence="2" id="KW-1185">Reference proteome</keyword>
<comment type="caution">
    <text evidence="1">The sequence shown here is derived from an EMBL/GenBank/DDBJ whole genome shotgun (WGS) entry which is preliminary data.</text>
</comment>
<organism evidence="1 2">
    <name type="scientific">Meloidogyne enterolobii</name>
    <name type="common">Root-knot nematode worm</name>
    <name type="synonym">Meloidogyne mayaguensis</name>
    <dbReference type="NCBI Taxonomy" id="390850"/>
    <lineage>
        <taxon>Eukaryota</taxon>
        <taxon>Metazoa</taxon>
        <taxon>Ecdysozoa</taxon>
        <taxon>Nematoda</taxon>
        <taxon>Chromadorea</taxon>
        <taxon>Rhabditida</taxon>
        <taxon>Tylenchina</taxon>
        <taxon>Tylenchomorpha</taxon>
        <taxon>Tylenchoidea</taxon>
        <taxon>Meloidogynidae</taxon>
        <taxon>Meloidogyninae</taxon>
        <taxon>Meloidogyne</taxon>
    </lineage>
</organism>
<proteinExistence type="predicted"/>
<accession>A0ACB0YRR2</accession>
<evidence type="ECO:0000313" key="2">
    <source>
        <dbReference type="Proteomes" id="UP001497535"/>
    </source>
</evidence>
<sequence length="909" mass="102792">MFISSLNLFLIILISIISGQQLNNKPQQKIPEIDPNHFQPSLIPCYQNNNPNFPQKCLPHFINVVTNTCGIYSPTNFCMQTGHRLNKYCDNSTFWQSETMAEGIKYPQTINLTINLNKQFEITYVHLKFISPRPESFVIYKKNKNNGNEWIPWQYYSGSCISTFKIPEKAPILPGNEAIAQCTKEFSDISPLTGGRIAFSTLEGRPSAENFEESEELQVIKKQIRISLVRMNTFGDEIFGNKKVLSSYYYGISDLAVGGRCKCNGHANKCIKSTGKGLPQKLICECQHNTRGIDCNECAPFYFDRPWRPATSFEANECLPCNCSGLSNKCFFDPKLFEETGHGGHCYECLGNTEGVNCERCLPNHWRSPNNNYCKPCNCNINGSLNNGKCNENTGICSCKNGVTGKYCDKCLDGYFGFGINGCKKCLCNNYSNSSICSPLNGKCFCKENVEGEYCDRCKPGYFLIKNNQNNFECFPCVCFGHSSICYSSNNQQNNFIKFNISSNFKLNNDEWKALSIEANGEIKNLKVNYDYKNKLIFIKQECPWKIYFVAPTKYLGDQRFSYGQYIYFSYHKLLEYSPRTSTELQLIGSKGDILSLSFSSQQNPDISTNKTFYKFKIHSNPKYQWNPQLNETDFIKILTNLTSIRIRATFFQGDIGYFCNCPGGGACIYLDKQLICTECPEGYTGPRCEYCSEDYFGRPLFGKPCQKCDCNGNIDPNNIRQCNLFTGQCLQCIHHTTGWNCEKCLPGFWKAPNNYLFGDDKINKNKFNCIPCNCHQLGTFKNKKGKLFSCSQLNGQCKCLPNVIGKRCEKCAIGYFNIFSKNGCQPCNCDPLGSLDVTECDQRSGQCKCKNGVIGINCDQCAPQYFGLNSTGCIKCLCNKIGSESIDFCDIRNGQCLCNNNVEGIYCE</sequence>
<protein>
    <submittedName>
        <fullName evidence="1">Uncharacterized protein</fullName>
    </submittedName>
</protein>
<gene>
    <name evidence="1" type="ORF">MENTE1834_LOCUS15661</name>
</gene>
<evidence type="ECO:0000313" key="1">
    <source>
        <dbReference type="EMBL" id="CAK5059258.1"/>
    </source>
</evidence>